<feature type="domain" description="NPHP4 C2-like" evidence="3">
    <location>
        <begin position="938"/>
        <end position="1101"/>
    </location>
</feature>
<dbReference type="PANTHER" id="PTHR31043:SF3">
    <property type="entry name" value="NEPHROCYSTIN-4"/>
    <property type="match status" value="1"/>
</dbReference>
<dbReference type="InterPro" id="IPR058685">
    <property type="entry name" value="Ig_NPHP4_4th"/>
</dbReference>
<dbReference type="GO" id="GO:0097730">
    <property type="term" value="C:non-motile cilium"/>
    <property type="evidence" value="ECO:0007669"/>
    <property type="project" value="InterPro"/>
</dbReference>
<evidence type="ECO:0000313" key="5">
    <source>
        <dbReference type="EMBL" id="CAI2386713.1"/>
    </source>
</evidence>
<sequence>MSLKLGGKSSKNTSRFGKRENDIKKSKGRRDNSSDGDFDLSDSLERGGKPKSSLGLNKGKARGGQPTPSLGLGKKPSRRPGRINDTFTTKSDGRRSMGSSKRKSHRKNSPEFGFQDNGSDQRLETFGNREERPKKNYKGGLDIDNDEKSRGAQTSYNWNKDKKAETLLSLLQELAAGTPLEEGMTVRIEAAAEIEIKSQGLEMVDHKGQEILLKKEHQKRRVEQPQVMMIQDLKNICKNSEFNEKKEKREKEWLLEYQSHKPLVHLIDRFGQPPKKTQSYLITLEKVKNIPHNEFPLIKEKGVTTTLNYCCTLFDEEEREFFGRSYTSRPIKLDMKFESTEDRSRDFLFMHTQEEDAKLVLIIETYLEIIELDKGEKTTYISLGFAKFQLFGAKGTAVATPLPMFKGSPRSLMLKVPFEKFLVNKCTLVAQIKEYNALNKLKALIPSTTLCGMKDIIPGLVGSKMALKRDQINLCGTEDLILTNMQVETGRGFEKMFMRSLEDSIYQQYKLDKEEAPKATLLRLGSPMISERKMYVTFNNSWKVADDSMFISLESPNDSFNTYQAMGHIEVKDFIIDPNTALVFKIEFVVNMPTAVRKKKEKLTYTVAWGYFLPTYNAEGEVQSGTLNCDLKFGPGLTPDGSMLWTPEVNENEEDLTIEILGDIDPKGKFDPRSVKKVISRDNPPEVNIDRVKGKDSDLFDIEKSPRGDNRLPVGDTTVNRNLRRQLEKEAREKEQLKKKMENLEIRNQSYKDQLGNKYKGEAGRLEEDINDAKRDERKNMEILKKKFQRREEESRGAYEGRIKELEMELKRSKSRRGSKYRGDKRDGTLSPPRVDRSDILEHPNTAPVHQLPYAPNYMADPSMYFPSFYPPDDRSRLIGQSRYIDEDLKILPPPPQVPLELPTTFDLSRDDEIAFVKLGIKEEILKYDHYDQPDLDVELKNPLQASEFSLKFIAFKPPLSMPFGRSVPRRMYFKYNFFTFPETTTEGCKIKDPDGRTDLIRELVPGQQYILDRIGKSKVSEYRSIENEFVIDRTVSKVSDENKQFYKYLLQRDLSINIYDADSHILYGTCCVNLKGLLRQTRTGIVRARNCEIAAFESSNRSITGAVNMGNLQILMSHQGRKEAEVNNLDKEQNYATNDHFEDRKQPSQRFNKKVKSKPIQGLIEEYVADKPDDIYEKIIEPPMHLDEEDAEDIRKKMRVERLKKFQFKQKVYRDAEDRMRHAHRPEEIINVMADPTKPDWVKKYSLREIETLRDFNKHHVIDQVLQDHIKDLKHLYITPGTPSFFKYKLKNPFVSRTVFTVNISDPDKVYLGETTEFKLVNNRNFEWEFWNEKRECEAPYSWDMVNKSNEIMLEPGEECELLFKYITFREFDPLKQSSEHYIKERAVLLTFEYSSHKEGKGQVFNTRVVVTPKKPPIDFTIAFDEPPSSHASLTIPASFYADPYQAYCSDTSIVCEFDAESRLTAELRTPDVDFNNPKSFLVYIYQDKFCYGLQCVLKVVIQSSLCIYTKSRVGLKMEHTLTLEADKPRKVLLFSSNNRIVETNGDAQTISPGSYNALTVNVKTYERDYKKVKINCVDVNTRELVKTWLMLVESEEPKITQTIDITLILDKGVTKEIEFTNKLNKEAVFEFSSTRPDLCKPRHTHVRVAAKARKRVEFFFPPKRVKGSGDVLIFANDEEFNFYEGYRFKLAYVA</sequence>
<comment type="caution">
    <text evidence="5">The sequence shown here is derived from an EMBL/GenBank/DDBJ whole genome shotgun (WGS) entry which is preliminary data.</text>
</comment>
<dbReference type="InterPro" id="IPR058686">
    <property type="entry name" value="Ig_NPHP4_3rd"/>
</dbReference>
<dbReference type="Proteomes" id="UP001295684">
    <property type="component" value="Unassembled WGS sequence"/>
</dbReference>
<feature type="compositionally biased region" description="Basic and acidic residues" evidence="1">
    <location>
        <begin position="17"/>
        <end position="33"/>
    </location>
</feature>
<dbReference type="GO" id="GO:0005856">
    <property type="term" value="C:cytoskeleton"/>
    <property type="evidence" value="ECO:0007669"/>
    <property type="project" value="InterPro"/>
</dbReference>
<evidence type="ECO:0000259" key="3">
    <source>
        <dbReference type="Pfam" id="PF26186"/>
    </source>
</evidence>
<evidence type="ECO:0000259" key="4">
    <source>
        <dbReference type="Pfam" id="PF26187"/>
    </source>
</evidence>
<gene>
    <name evidence="5" type="ORF">ECRASSUSDP1_LOCUS28337</name>
</gene>
<evidence type="ECO:0000256" key="1">
    <source>
        <dbReference type="SAM" id="MobiDB-lite"/>
    </source>
</evidence>
<feature type="domain" description="NPHP4 Ig-like" evidence="4">
    <location>
        <begin position="1611"/>
        <end position="1694"/>
    </location>
</feature>
<dbReference type="EMBL" id="CAMPGE010029244">
    <property type="protein sequence ID" value="CAI2386713.1"/>
    <property type="molecule type" value="Genomic_DNA"/>
</dbReference>
<feature type="region of interest" description="Disordered" evidence="1">
    <location>
        <begin position="1"/>
        <end position="156"/>
    </location>
</feature>
<organism evidence="5 6">
    <name type="scientific">Euplotes crassus</name>
    <dbReference type="NCBI Taxonomy" id="5936"/>
    <lineage>
        <taxon>Eukaryota</taxon>
        <taxon>Sar</taxon>
        <taxon>Alveolata</taxon>
        <taxon>Ciliophora</taxon>
        <taxon>Intramacronucleata</taxon>
        <taxon>Spirotrichea</taxon>
        <taxon>Hypotrichia</taxon>
        <taxon>Euplotida</taxon>
        <taxon>Euplotidae</taxon>
        <taxon>Moneuplotes</taxon>
    </lineage>
</organism>
<keyword evidence="6" id="KW-1185">Reference proteome</keyword>
<proteinExistence type="predicted"/>
<accession>A0AAD1Y7P9</accession>
<reference evidence="5" key="1">
    <citation type="submission" date="2023-07" db="EMBL/GenBank/DDBJ databases">
        <authorList>
            <consortium name="AG Swart"/>
            <person name="Singh M."/>
            <person name="Singh A."/>
            <person name="Seah K."/>
            <person name="Emmerich C."/>
        </authorList>
    </citation>
    <scope>NUCLEOTIDE SEQUENCE</scope>
    <source>
        <strain evidence="5">DP1</strain>
    </source>
</reference>
<evidence type="ECO:0000313" key="6">
    <source>
        <dbReference type="Proteomes" id="UP001295684"/>
    </source>
</evidence>
<feature type="compositionally biased region" description="Basic and acidic residues" evidence="1">
    <location>
        <begin position="119"/>
        <end position="134"/>
    </location>
</feature>
<dbReference type="GO" id="GO:0090090">
    <property type="term" value="P:negative regulation of canonical Wnt signaling pathway"/>
    <property type="evidence" value="ECO:0007669"/>
    <property type="project" value="InterPro"/>
</dbReference>
<dbReference type="InterPro" id="IPR029775">
    <property type="entry name" value="NPHP4"/>
</dbReference>
<dbReference type="PANTHER" id="PTHR31043">
    <property type="entry name" value="NEPHROCYSTIN-4"/>
    <property type="match status" value="1"/>
</dbReference>
<protein>
    <submittedName>
        <fullName evidence="5">Uncharacterized protein</fullName>
    </submittedName>
</protein>
<evidence type="ECO:0000259" key="2">
    <source>
        <dbReference type="Pfam" id="PF26015"/>
    </source>
</evidence>
<dbReference type="InterPro" id="IPR058765">
    <property type="entry name" value="NPHP4_C2-like"/>
</dbReference>
<dbReference type="Pfam" id="PF26015">
    <property type="entry name" value="Ig_NPH4_3rd"/>
    <property type="match status" value="1"/>
</dbReference>
<feature type="compositionally biased region" description="Basic and acidic residues" evidence="1">
    <location>
        <begin position="821"/>
        <end position="842"/>
    </location>
</feature>
<dbReference type="Pfam" id="PF26186">
    <property type="entry name" value="NPHP4_C2_3rd"/>
    <property type="match status" value="1"/>
</dbReference>
<name>A0AAD1Y7P9_EUPCR</name>
<feature type="domain" description="NPHP4 Ig-like" evidence="2">
    <location>
        <begin position="1518"/>
        <end position="1595"/>
    </location>
</feature>
<dbReference type="Pfam" id="PF26187">
    <property type="entry name" value="Ig_NPHP4_4th"/>
    <property type="match status" value="1"/>
</dbReference>
<feature type="region of interest" description="Disordered" evidence="1">
    <location>
        <begin position="810"/>
        <end position="848"/>
    </location>
</feature>